<proteinExistence type="predicted"/>
<protein>
    <submittedName>
        <fullName evidence="1">Uncharacterized protein</fullName>
    </submittedName>
</protein>
<organism evidence="1">
    <name type="scientific">Anguilla anguilla</name>
    <name type="common">European freshwater eel</name>
    <name type="synonym">Muraena anguilla</name>
    <dbReference type="NCBI Taxonomy" id="7936"/>
    <lineage>
        <taxon>Eukaryota</taxon>
        <taxon>Metazoa</taxon>
        <taxon>Chordata</taxon>
        <taxon>Craniata</taxon>
        <taxon>Vertebrata</taxon>
        <taxon>Euteleostomi</taxon>
        <taxon>Actinopterygii</taxon>
        <taxon>Neopterygii</taxon>
        <taxon>Teleostei</taxon>
        <taxon>Anguilliformes</taxon>
        <taxon>Anguillidae</taxon>
        <taxon>Anguilla</taxon>
    </lineage>
</organism>
<dbReference type="AlphaFoldDB" id="A0A0E9P880"/>
<name>A0A0E9P880_ANGAN</name>
<reference evidence="1" key="1">
    <citation type="submission" date="2014-11" db="EMBL/GenBank/DDBJ databases">
        <authorList>
            <person name="Amaro Gonzalez C."/>
        </authorList>
    </citation>
    <scope>NUCLEOTIDE SEQUENCE</scope>
</reference>
<sequence>MTRPRLDCWLTRNSQQIGISMRLWNQ</sequence>
<evidence type="ECO:0000313" key="1">
    <source>
        <dbReference type="EMBL" id="JAH00841.1"/>
    </source>
</evidence>
<accession>A0A0E9P880</accession>
<dbReference type="EMBL" id="GBXM01107736">
    <property type="protein sequence ID" value="JAH00841.1"/>
    <property type="molecule type" value="Transcribed_RNA"/>
</dbReference>
<reference evidence="1" key="2">
    <citation type="journal article" date="2015" name="Fish Shellfish Immunol.">
        <title>Early steps in the European eel (Anguilla anguilla)-Vibrio vulnificus interaction in the gills: Role of the RtxA13 toxin.</title>
        <authorList>
            <person name="Callol A."/>
            <person name="Pajuelo D."/>
            <person name="Ebbesson L."/>
            <person name="Teles M."/>
            <person name="MacKenzie S."/>
            <person name="Amaro C."/>
        </authorList>
    </citation>
    <scope>NUCLEOTIDE SEQUENCE</scope>
</reference>